<organism evidence="5 6">
    <name type="scientific">Ramularia collo-cygni</name>
    <dbReference type="NCBI Taxonomy" id="112498"/>
    <lineage>
        <taxon>Eukaryota</taxon>
        <taxon>Fungi</taxon>
        <taxon>Dikarya</taxon>
        <taxon>Ascomycota</taxon>
        <taxon>Pezizomycotina</taxon>
        <taxon>Dothideomycetes</taxon>
        <taxon>Dothideomycetidae</taxon>
        <taxon>Mycosphaerellales</taxon>
        <taxon>Mycosphaerellaceae</taxon>
        <taxon>Ramularia</taxon>
    </lineage>
</organism>
<name>A0A2D3VEA6_9PEZI</name>
<dbReference type="InterPro" id="IPR036291">
    <property type="entry name" value="NAD(P)-bd_dom_sf"/>
</dbReference>
<evidence type="ECO:0000256" key="1">
    <source>
        <dbReference type="ARBA" id="ARBA00007637"/>
    </source>
</evidence>
<protein>
    <submittedName>
        <fullName evidence="5">Related to UDP-glucuronate 5'-epimerase</fullName>
    </submittedName>
</protein>
<proteinExistence type="inferred from homology"/>
<evidence type="ECO:0000313" key="5">
    <source>
        <dbReference type="EMBL" id="CZT20069.1"/>
    </source>
</evidence>
<comment type="similarity">
    <text evidence="1">Belongs to the NAD(P)-dependent epimerase/dehydratase family.</text>
</comment>
<dbReference type="OrthoDB" id="202470at2759"/>
<gene>
    <name evidence="5" type="ORF">RCC_05926</name>
</gene>
<dbReference type="PRINTS" id="PR01713">
    <property type="entry name" value="NUCEPIMERASE"/>
</dbReference>
<dbReference type="EMBL" id="FJUY01000008">
    <property type="protein sequence ID" value="CZT20069.1"/>
    <property type="molecule type" value="Genomic_DNA"/>
</dbReference>
<dbReference type="STRING" id="112498.A0A2D3VEA6"/>
<dbReference type="SUPFAM" id="SSF51735">
    <property type="entry name" value="NAD(P)-binding Rossmann-fold domains"/>
    <property type="match status" value="1"/>
</dbReference>
<dbReference type="Gene3D" id="3.40.50.720">
    <property type="entry name" value="NAD(P)-binding Rossmann-like Domain"/>
    <property type="match status" value="1"/>
</dbReference>
<evidence type="ECO:0000256" key="2">
    <source>
        <dbReference type="ARBA" id="ARBA00023027"/>
    </source>
</evidence>
<sequence length="358" mass="40695">MRTALVTGSAGFVGSFVSERLLREGYRVVGLDSMNDYYEVSLKERRNSRLLDFANYHAVHALLETPGILKDLFERERFDIVIHLAAQAGVRHSIENPRSYLDSNVVGTFELLEAARAYPPRHMLLASSSSVYGARMDMDNPYREIDRTDHQVSFYAATKKAMESMAHSYAHLYNLPITVFRFFTVYGPWGRPDMALFKFTKAILQGDPIDVYNHGDMKRDFTYIDDLVEAVCLLVDAIPERSDIWDTVAKSSNHQSRSSRDPLKQQTDIPESLSPVAPWRVVNIGNSEPVQLTDFIEAIEDATGFKAKRKLLPMQAGDVQATWADAELLRSLTGYRPKTSVQDGVLRFVEWYRGYYSV</sequence>
<keyword evidence="2" id="KW-0520">NAD</keyword>
<evidence type="ECO:0000256" key="3">
    <source>
        <dbReference type="SAM" id="MobiDB-lite"/>
    </source>
</evidence>
<dbReference type="RefSeq" id="XP_023626958.1">
    <property type="nucleotide sequence ID" value="XM_023771190.1"/>
</dbReference>
<accession>A0A2D3VEA6</accession>
<dbReference type="GeneID" id="35601073"/>
<dbReference type="Proteomes" id="UP000225277">
    <property type="component" value="Unassembled WGS sequence"/>
</dbReference>
<dbReference type="PANTHER" id="PTHR43574">
    <property type="entry name" value="EPIMERASE-RELATED"/>
    <property type="match status" value="1"/>
</dbReference>
<dbReference type="AlphaFoldDB" id="A0A2D3VEA6"/>
<feature type="domain" description="NAD-dependent epimerase/dehydratase" evidence="4">
    <location>
        <begin position="4"/>
        <end position="237"/>
    </location>
</feature>
<evidence type="ECO:0000259" key="4">
    <source>
        <dbReference type="Pfam" id="PF01370"/>
    </source>
</evidence>
<reference evidence="5 6" key="1">
    <citation type="submission" date="2016-03" db="EMBL/GenBank/DDBJ databases">
        <authorList>
            <person name="Ploux O."/>
        </authorList>
    </citation>
    <scope>NUCLEOTIDE SEQUENCE [LARGE SCALE GENOMIC DNA]</scope>
    <source>
        <strain evidence="5 6">URUG2</strain>
    </source>
</reference>
<feature type="region of interest" description="Disordered" evidence="3">
    <location>
        <begin position="250"/>
        <end position="269"/>
    </location>
</feature>
<keyword evidence="6" id="KW-1185">Reference proteome</keyword>
<dbReference type="InterPro" id="IPR001509">
    <property type="entry name" value="Epimerase_deHydtase"/>
</dbReference>
<dbReference type="Pfam" id="PF01370">
    <property type="entry name" value="Epimerase"/>
    <property type="match status" value="1"/>
</dbReference>
<evidence type="ECO:0000313" key="6">
    <source>
        <dbReference type="Proteomes" id="UP000225277"/>
    </source>
</evidence>